<gene>
    <name evidence="7" type="primary">dhaM</name>
    <name evidence="7" type="ORF">ABC228_15520</name>
</gene>
<dbReference type="Gene3D" id="3.40.50.510">
    <property type="entry name" value="Phosphotransferase system, mannose-type IIA component"/>
    <property type="match status" value="1"/>
</dbReference>
<dbReference type="PANTHER" id="PTHR38594:SF1">
    <property type="entry name" value="PEP-DEPENDENT DIHYDROXYACETONE KINASE, PHOSPHORYL DONOR SUBUNIT DHAM"/>
    <property type="match status" value="1"/>
</dbReference>
<proteinExistence type="predicted"/>
<accession>A0ABU9XJX3</accession>
<dbReference type="SUPFAM" id="SSF53062">
    <property type="entry name" value="PTS system fructose IIA component-like"/>
    <property type="match status" value="1"/>
</dbReference>
<evidence type="ECO:0000256" key="3">
    <source>
        <dbReference type="ARBA" id="ARBA00012095"/>
    </source>
</evidence>
<evidence type="ECO:0000256" key="4">
    <source>
        <dbReference type="ARBA" id="ARBA00022679"/>
    </source>
</evidence>
<dbReference type="NCBIfam" id="TIGR02364">
    <property type="entry name" value="dha_pts"/>
    <property type="match status" value="1"/>
</dbReference>
<dbReference type="GO" id="GO:0047324">
    <property type="term" value="F:phosphoenolpyruvate-glycerone phosphotransferase activity"/>
    <property type="evidence" value="ECO:0007669"/>
    <property type="project" value="UniProtKB-EC"/>
</dbReference>
<feature type="domain" description="PTS EIIA type-4" evidence="6">
    <location>
        <begin position="3"/>
        <end position="124"/>
    </location>
</feature>
<dbReference type="PROSITE" id="PS51096">
    <property type="entry name" value="PTS_EIIA_TYPE_4"/>
    <property type="match status" value="1"/>
</dbReference>
<organism evidence="7 8">
    <name type="scientific">Ornithinibacillus xuwenensis</name>
    <dbReference type="NCBI Taxonomy" id="3144668"/>
    <lineage>
        <taxon>Bacteria</taxon>
        <taxon>Bacillati</taxon>
        <taxon>Bacillota</taxon>
        <taxon>Bacilli</taxon>
        <taxon>Bacillales</taxon>
        <taxon>Bacillaceae</taxon>
        <taxon>Ornithinibacillus</taxon>
    </lineage>
</organism>
<keyword evidence="7" id="KW-0418">Kinase</keyword>
<evidence type="ECO:0000256" key="1">
    <source>
        <dbReference type="ARBA" id="ARBA00001113"/>
    </source>
</evidence>
<evidence type="ECO:0000259" key="6">
    <source>
        <dbReference type="PROSITE" id="PS51096"/>
    </source>
</evidence>
<dbReference type="RefSeq" id="WP_345826081.1">
    <property type="nucleotide sequence ID" value="NZ_JBDIML010000006.1"/>
</dbReference>
<evidence type="ECO:0000313" key="7">
    <source>
        <dbReference type="EMBL" id="MEN2768591.1"/>
    </source>
</evidence>
<dbReference type="Proteomes" id="UP001444625">
    <property type="component" value="Unassembled WGS sequence"/>
</dbReference>
<comment type="function">
    <text evidence="2">Component of the dihydroxyacetone kinase complex, which is responsible for the phosphoenolpyruvate (PEP)-dependent phosphorylation of dihydroxyacetone. DhaM serves as the phosphoryl donor. Is phosphorylated by phosphoenolpyruvate in an EI- and HPr-dependent reaction, and a phosphorelay system on histidine residues finally leads to phosphoryl transfer to DhaL and dihydroxyacetone.</text>
</comment>
<name>A0ABU9XJX3_9BACI</name>
<sequence length="124" mass="13207">MKYVGIVLISHSSKIVEGLKDIIRQVIQEVPIEIAGGTDDDEVGTSLGKIMNAIHTANVGRGVLVFYDLGSAKMNAEMALEMGESSNVKIVEAPLIEGAYVAAVESNMGKDLEAVYKAVLQELS</sequence>
<dbReference type="InterPro" id="IPR036662">
    <property type="entry name" value="PTS_EIIA_man-typ_sf"/>
</dbReference>
<dbReference type="Pfam" id="PF03610">
    <property type="entry name" value="EIIA-man"/>
    <property type="match status" value="1"/>
</dbReference>
<dbReference type="InterPro" id="IPR039643">
    <property type="entry name" value="DhaM"/>
</dbReference>
<dbReference type="InterPro" id="IPR004701">
    <property type="entry name" value="PTS_EIIA_man-typ"/>
</dbReference>
<comment type="catalytic activity">
    <reaction evidence="1">
        <text>dihydroxyacetone + phosphoenolpyruvate = dihydroxyacetone phosphate + pyruvate</text>
        <dbReference type="Rhea" id="RHEA:18381"/>
        <dbReference type="ChEBI" id="CHEBI:15361"/>
        <dbReference type="ChEBI" id="CHEBI:16016"/>
        <dbReference type="ChEBI" id="CHEBI:57642"/>
        <dbReference type="ChEBI" id="CHEBI:58702"/>
        <dbReference type="EC" id="2.7.1.121"/>
    </reaction>
</comment>
<dbReference type="PANTHER" id="PTHR38594">
    <property type="entry name" value="PEP-DEPENDENT DIHYDROXYACETONE KINASE, PHOSPHORYL DONOR SUBUNIT DHAM"/>
    <property type="match status" value="1"/>
</dbReference>
<comment type="subunit">
    <text evidence="5">Homodimer. The dihydroxyacetone kinase complex is composed of a homodimer of DhaM, a homodimer of DhaK and the subunit DhaL.</text>
</comment>
<reference evidence="7 8" key="1">
    <citation type="submission" date="2024-05" db="EMBL/GenBank/DDBJ databases">
        <authorList>
            <person name="Haq I."/>
            <person name="Ullah Z."/>
            <person name="Ahmad R."/>
            <person name="Li M."/>
            <person name="Tong Y."/>
        </authorList>
    </citation>
    <scope>NUCLEOTIDE SEQUENCE [LARGE SCALE GENOMIC DNA]</scope>
    <source>
        <strain evidence="7 8">16A2E</strain>
    </source>
</reference>
<keyword evidence="4 7" id="KW-0808">Transferase</keyword>
<evidence type="ECO:0000256" key="5">
    <source>
        <dbReference type="ARBA" id="ARBA00046577"/>
    </source>
</evidence>
<dbReference type="EC" id="2.7.1.121" evidence="3"/>
<protein>
    <recommendedName>
        <fullName evidence="3">phosphoenolpyruvate--glycerone phosphotransferase</fullName>
        <ecNumber evidence="3">2.7.1.121</ecNumber>
    </recommendedName>
</protein>
<comment type="caution">
    <text evidence="7">The sequence shown here is derived from an EMBL/GenBank/DDBJ whole genome shotgun (WGS) entry which is preliminary data.</text>
</comment>
<evidence type="ECO:0000313" key="8">
    <source>
        <dbReference type="Proteomes" id="UP001444625"/>
    </source>
</evidence>
<dbReference type="EMBL" id="JBDIML010000006">
    <property type="protein sequence ID" value="MEN2768591.1"/>
    <property type="molecule type" value="Genomic_DNA"/>
</dbReference>
<dbReference type="InterPro" id="IPR012844">
    <property type="entry name" value="DhaM_N"/>
</dbReference>
<keyword evidence="8" id="KW-1185">Reference proteome</keyword>
<evidence type="ECO:0000256" key="2">
    <source>
        <dbReference type="ARBA" id="ARBA00002788"/>
    </source>
</evidence>